<sequence length="489" mass="53299">MLPGESEYAALTRRGYNRRFVARPDRIYVPETTDQVADAVARCLHGGLRIAVRSGGHCFDGFVDDPATQGLIDLSPMTEIRWDAGHRAYSIGAGAELGAVYSALARWGVTVPAGICKGVGAGGHISGGGYGPLSRRLGLVADHLYGVEVVTVTADGTVRPVVATRDGPHPELWWAHTGGGGGNYGVVTRFLLRSPDGGEEPERALPRPPAAMTTARLVLPATTEDSFVRFLGNYLDFHARHRGPGNRFADLYAPLSVHPLPAAHTEILVLMNADAPDAYARLAEFVAVVGDGVQPRPILQPATVASYPETVERSYYAKAPEPPRVKIKAAYLRQPYTTEQLRICYRRMADPRCFGESVLEFLPFGGAINAVAPEATAMPARDCFMKMLIHAAWRLPADDDRQLAWARDMYRDLYTRTGGVPVPDERNGGSYINYPDPDLADPRWNTSGLPWHAFYYGPNYARLQQVKAAWDPGNLFRHQLSVELPAGGG</sequence>
<dbReference type="Gene3D" id="3.30.465.10">
    <property type="match status" value="1"/>
</dbReference>
<dbReference type="InterPro" id="IPR016166">
    <property type="entry name" value="FAD-bd_PCMH"/>
</dbReference>
<keyword evidence="4" id="KW-0274">FAD</keyword>
<evidence type="ECO:0000313" key="8">
    <source>
        <dbReference type="Proteomes" id="UP000516173"/>
    </source>
</evidence>
<evidence type="ECO:0000256" key="5">
    <source>
        <dbReference type="ARBA" id="ARBA00023002"/>
    </source>
</evidence>
<evidence type="ECO:0000256" key="1">
    <source>
        <dbReference type="ARBA" id="ARBA00001974"/>
    </source>
</evidence>
<dbReference type="PANTHER" id="PTHR42973">
    <property type="entry name" value="BINDING OXIDOREDUCTASE, PUTATIVE (AFU_ORTHOLOGUE AFUA_1G17690)-RELATED"/>
    <property type="match status" value="1"/>
</dbReference>
<dbReference type="EMBL" id="AP023396">
    <property type="protein sequence ID" value="BCK55682.1"/>
    <property type="molecule type" value="Genomic_DNA"/>
</dbReference>
<dbReference type="InterPro" id="IPR036318">
    <property type="entry name" value="FAD-bd_PCMH-like_sf"/>
</dbReference>
<organism evidence="7 8">
    <name type="scientific">Nocardia wallacei</name>
    <dbReference type="NCBI Taxonomy" id="480035"/>
    <lineage>
        <taxon>Bacteria</taxon>
        <taxon>Bacillati</taxon>
        <taxon>Actinomycetota</taxon>
        <taxon>Actinomycetes</taxon>
        <taxon>Mycobacteriales</taxon>
        <taxon>Nocardiaceae</taxon>
        <taxon>Nocardia</taxon>
    </lineage>
</organism>
<dbReference type="InterPro" id="IPR016169">
    <property type="entry name" value="FAD-bd_PCMH_sub2"/>
</dbReference>
<protein>
    <submittedName>
        <fullName evidence="7">FAD-linked oxidase</fullName>
    </submittedName>
</protein>
<dbReference type="GO" id="GO:0071949">
    <property type="term" value="F:FAD binding"/>
    <property type="evidence" value="ECO:0007669"/>
    <property type="project" value="InterPro"/>
</dbReference>
<comment type="similarity">
    <text evidence="2">Belongs to the oxygen-dependent FAD-linked oxidoreductase family.</text>
</comment>
<evidence type="ECO:0000256" key="4">
    <source>
        <dbReference type="ARBA" id="ARBA00022827"/>
    </source>
</evidence>
<evidence type="ECO:0000313" key="7">
    <source>
        <dbReference type="EMBL" id="BCK55682.1"/>
    </source>
</evidence>
<feature type="domain" description="FAD-binding PCMH-type" evidence="6">
    <location>
        <begin position="20"/>
        <end position="197"/>
    </location>
</feature>
<dbReference type="AlphaFoldDB" id="A0A7G1KKI7"/>
<evidence type="ECO:0000259" key="6">
    <source>
        <dbReference type="PROSITE" id="PS51387"/>
    </source>
</evidence>
<dbReference type="SUPFAM" id="SSF56176">
    <property type="entry name" value="FAD-binding/transporter-associated domain-like"/>
    <property type="match status" value="1"/>
</dbReference>
<dbReference type="PROSITE" id="PS51387">
    <property type="entry name" value="FAD_PCMH"/>
    <property type="match status" value="1"/>
</dbReference>
<evidence type="ECO:0000256" key="3">
    <source>
        <dbReference type="ARBA" id="ARBA00022630"/>
    </source>
</evidence>
<keyword evidence="5" id="KW-0560">Oxidoreductase</keyword>
<comment type="cofactor">
    <cofactor evidence="1">
        <name>FAD</name>
        <dbReference type="ChEBI" id="CHEBI:57692"/>
    </cofactor>
</comment>
<dbReference type="GO" id="GO:0016491">
    <property type="term" value="F:oxidoreductase activity"/>
    <property type="evidence" value="ECO:0007669"/>
    <property type="project" value="UniProtKB-KW"/>
</dbReference>
<accession>A0A7G1KKI7</accession>
<dbReference type="Pfam" id="PF01565">
    <property type="entry name" value="FAD_binding_4"/>
    <property type="match status" value="1"/>
</dbReference>
<dbReference type="PANTHER" id="PTHR42973:SF39">
    <property type="entry name" value="FAD-BINDING PCMH-TYPE DOMAIN-CONTAINING PROTEIN"/>
    <property type="match status" value="1"/>
</dbReference>
<dbReference type="InterPro" id="IPR050416">
    <property type="entry name" value="FAD-linked_Oxidoreductase"/>
</dbReference>
<gene>
    <name evidence="7" type="ORF">NWFMUON74_34540</name>
</gene>
<dbReference type="KEGG" id="nwl:NWFMUON74_34540"/>
<proteinExistence type="inferred from homology"/>
<dbReference type="InterPro" id="IPR012951">
    <property type="entry name" value="BBE"/>
</dbReference>
<dbReference type="Pfam" id="PF08031">
    <property type="entry name" value="BBE"/>
    <property type="match status" value="1"/>
</dbReference>
<dbReference type="InterPro" id="IPR006094">
    <property type="entry name" value="Oxid_FAD_bind_N"/>
</dbReference>
<name>A0A7G1KKI7_9NOCA</name>
<reference evidence="7 8" key="1">
    <citation type="submission" date="2020-08" db="EMBL/GenBank/DDBJ databases">
        <title>Genome Sequencing of Nocardia wallacei strain FMUON74 and assembly.</title>
        <authorList>
            <person name="Toyokawa M."/>
            <person name="Uesaka K."/>
        </authorList>
    </citation>
    <scope>NUCLEOTIDE SEQUENCE [LARGE SCALE GENOMIC DNA]</scope>
    <source>
        <strain evidence="7 8">FMUON74</strain>
    </source>
</reference>
<dbReference type="Proteomes" id="UP000516173">
    <property type="component" value="Chromosome"/>
</dbReference>
<evidence type="ECO:0000256" key="2">
    <source>
        <dbReference type="ARBA" id="ARBA00005466"/>
    </source>
</evidence>
<keyword evidence="3" id="KW-0285">Flavoprotein</keyword>
<keyword evidence="8" id="KW-1185">Reference proteome</keyword>
<dbReference type="Gene3D" id="3.40.462.20">
    <property type="match status" value="1"/>
</dbReference>